<organism evidence="1 2">
    <name type="scientific">Nostoc punctiforme NIES-2108</name>
    <dbReference type="NCBI Taxonomy" id="1356359"/>
    <lineage>
        <taxon>Bacteria</taxon>
        <taxon>Bacillati</taxon>
        <taxon>Cyanobacteriota</taxon>
        <taxon>Cyanophyceae</taxon>
        <taxon>Nostocales</taxon>
        <taxon>Nostocaceae</taxon>
        <taxon>Nostoc</taxon>
    </lineage>
</organism>
<accession>A0A367RYD2</accession>
<dbReference type="Proteomes" id="UP000252085">
    <property type="component" value="Unassembled WGS sequence"/>
</dbReference>
<name>A0A367RYD2_NOSPU</name>
<proteinExistence type="predicted"/>
<evidence type="ECO:0000313" key="2">
    <source>
        <dbReference type="Proteomes" id="UP000252085"/>
    </source>
</evidence>
<sequence length="75" mass="8541">MDQNFSHIMIQSIPRATRLKCVATGKEEDNQQAGDRKEEAQRLCGESEFPPSAYFNGFLSLATVHIWVRRILFVG</sequence>
<evidence type="ECO:0000313" key="1">
    <source>
        <dbReference type="EMBL" id="RCJ40969.1"/>
    </source>
</evidence>
<comment type="caution">
    <text evidence="1">The sequence shown here is derived from an EMBL/GenBank/DDBJ whole genome shotgun (WGS) entry which is preliminary data.</text>
</comment>
<dbReference type="EMBL" id="LXQE01000043">
    <property type="protein sequence ID" value="RCJ40969.1"/>
    <property type="molecule type" value="Genomic_DNA"/>
</dbReference>
<protein>
    <submittedName>
        <fullName evidence="1">Uncharacterized protein</fullName>
    </submittedName>
</protein>
<dbReference type="AlphaFoldDB" id="A0A367RYD2"/>
<reference evidence="1 2" key="1">
    <citation type="submission" date="2016-04" db="EMBL/GenBank/DDBJ databases">
        <authorList>
            <person name="Evans L.H."/>
            <person name="Alamgir A."/>
            <person name="Owens N."/>
            <person name="Weber N.D."/>
            <person name="Virtaneva K."/>
            <person name="Barbian K."/>
            <person name="Babar A."/>
            <person name="Rosenke K."/>
        </authorList>
    </citation>
    <scope>NUCLEOTIDE SEQUENCE [LARGE SCALE GENOMIC DNA]</scope>
    <source>
        <strain evidence="1">NIES-2108</strain>
    </source>
</reference>
<gene>
    <name evidence="1" type="ORF">A6769_39205</name>
</gene>